<dbReference type="PIRSF" id="PIRSF005902">
    <property type="entry name" value="DNase_TatD"/>
    <property type="match status" value="1"/>
</dbReference>
<dbReference type="RefSeq" id="WP_132002037.1">
    <property type="nucleotide sequence ID" value="NZ_JABUHM010000001.1"/>
</dbReference>
<evidence type="ECO:0000256" key="3">
    <source>
        <dbReference type="ARBA" id="ARBA00022801"/>
    </source>
</evidence>
<name>A0A4R2BKX7_9BACI</name>
<comment type="similarity">
    <text evidence="1">Belongs to the metallo-dependent hydrolases superfamily. TatD-type hydrolase family.</text>
</comment>
<feature type="binding site" evidence="4">
    <location>
        <position position="7"/>
    </location>
    <ligand>
        <name>a divalent metal cation</name>
        <dbReference type="ChEBI" id="CHEBI:60240"/>
        <label>1</label>
    </ligand>
</feature>
<reference evidence="5 6" key="1">
    <citation type="journal article" date="2015" name="Stand. Genomic Sci.">
        <title>Genomic Encyclopedia of Bacterial and Archaeal Type Strains, Phase III: the genomes of soil and plant-associated and newly described type strains.</title>
        <authorList>
            <person name="Whitman W.B."/>
            <person name="Woyke T."/>
            <person name="Klenk H.P."/>
            <person name="Zhou Y."/>
            <person name="Lilburn T.G."/>
            <person name="Beck B.J."/>
            <person name="De Vos P."/>
            <person name="Vandamme P."/>
            <person name="Eisen J.A."/>
            <person name="Garrity G."/>
            <person name="Hugenholtz P."/>
            <person name="Kyrpides N.C."/>
        </authorList>
    </citation>
    <scope>NUCLEOTIDE SEQUENCE [LARGE SCALE GENOMIC DNA]</scope>
    <source>
        <strain evidence="5 6">CV53</strain>
    </source>
</reference>
<dbReference type="InterPro" id="IPR001130">
    <property type="entry name" value="TatD-like"/>
</dbReference>
<dbReference type="PROSITE" id="PS01137">
    <property type="entry name" value="TATD_1"/>
    <property type="match status" value="1"/>
</dbReference>
<organism evidence="5 6">
    <name type="scientific">Mesobacillus foraminis</name>
    <dbReference type="NCBI Taxonomy" id="279826"/>
    <lineage>
        <taxon>Bacteria</taxon>
        <taxon>Bacillati</taxon>
        <taxon>Bacillota</taxon>
        <taxon>Bacilli</taxon>
        <taxon>Bacillales</taxon>
        <taxon>Bacillaceae</taxon>
        <taxon>Mesobacillus</taxon>
    </lineage>
</organism>
<evidence type="ECO:0000313" key="6">
    <source>
        <dbReference type="Proteomes" id="UP000295689"/>
    </source>
</evidence>
<dbReference type="GO" id="GO:0046872">
    <property type="term" value="F:metal ion binding"/>
    <property type="evidence" value="ECO:0007669"/>
    <property type="project" value="UniProtKB-KW"/>
</dbReference>
<evidence type="ECO:0000256" key="4">
    <source>
        <dbReference type="PIRSR" id="PIRSR005902-1"/>
    </source>
</evidence>
<dbReference type="Gene3D" id="3.20.20.140">
    <property type="entry name" value="Metal-dependent hydrolases"/>
    <property type="match status" value="1"/>
</dbReference>
<keyword evidence="2 4" id="KW-0479">Metal-binding</keyword>
<feature type="binding site" evidence="4">
    <location>
        <position position="129"/>
    </location>
    <ligand>
        <name>a divalent metal cation</name>
        <dbReference type="ChEBI" id="CHEBI:60240"/>
        <label>2</label>
    </ligand>
</feature>
<comment type="caution">
    <text evidence="5">The sequence shown here is derived from an EMBL/GenBank/DDBJ whole genome shotgun (WGS) entry which is preliminary data.</text>
</comment>
<evidence type="ECO:0000313" key="5">
    <source>
        <dbReference type="EMBL" id="TCN27325.1"/>
    </source>
</evidence>
<keyword evidence="3" id="KW-0378">Hydrolase</keyword>
<feature type="binding site" evidence="4">
    <location>
        <position position="9"/>
    </location>
    <ligand>
        <name>a divalent metal cation</name>
        <dbReference type="ChEBI" id="CHEBI:60240"/>
        <label>1</label>
    </ligand>
</feature>
<dbReference type="CDD" id="cd01310">
    <property type="entry name" value="TatD_DNAse"/>
    <property type="match status" value="1"/>
</dbReference>
<sequence>MKIIDAHIHLDQYKNQTIERIINDAEAEIAVSTNLESSKRTARLSKNYKQIKPAFGYHPEQSLPSERELAQLISWIKTNGREDAAIGEVGLPFYLSKKNQLHQPIGQYIEVLEAFIMTAKELDQPIVLHAVYDDASIVCDLLEKNSVRKAHFHWFKGSKAVAARLIRNGYNISITPDILYEEEIRQLAETFPITSIMAETDGPWPFNDPFKGKLTRPNMIHAVINEIANIKHLNRNEVYVQIFVNTRKFYFSSQ</sequence>
<dbReference type="Pfam" id="PF01026">
    <property type="entry name" value="TatD_DNase"/>
    <property type="match status" value="1"/>
</dbReference>
<dbReference type="AlphaFoldDB" id="A0A4R2BKX7"/>
<dbReference type="InterPro" id="IPR032466">
    <property type="entry name" value="Metal_Hydrolase"/>
</dbReference>
<dbReference type="PANTHER" id="PTHR46317">
    <property type="entry name" value="HYDROLASE OF PHP SUPERFAMILY-RELATED PROTEIN"/>
    <property type="match status" value="1"/>
</dbReference>
<dbReference type="Proteomes" id="UP000295689">
    <property type="component" value="Unassembled WGS sequence"/>
</dbReference>
<gene>
    <name evidence="5" type="ORF">EV146_102275</name>
</gene>
<dbReference type="EMBL" id="SLVV01000002">
    <property type="protein sequence ID" value="TCN27325.1"/>
    <property type="molecule type" value="Genomic_DNA"/>
</dbReference>
<accession>A0A4R2BKX7</accession>
<dbReference type="InterPro" id="IPR018228">
    <property type="entry name" value="DNase_TatD-rel_CS"/>
</dbReference>
<protein>
    <submittedName>
        <fullName evidence="5">TatD DNase family protein</fullName>
    </submittedName>
</protein>
<feature type="binding site" evidence="4">
    <location>
        <position position="88"/>
    </location>
    <ligand>
        <name>a divalent metal cation</name>
        <dbReference type="ChEBI" id="CHEBI:60240"/>
        <label>1</label>
    </ligand>
</feature>
<dbReference type="PANTHER" id="PTHR46317:SF1">
    <property type="entry name" value="HYDROLASE, TATD FAMILY"/>
    <property type="match status" value="1"/>
</dbReference>
<proteinExistence type="inferred from homology"/>
<evidence type="ECO:0000256" key="2">
    <source>
        <dbReference type="ARBA" id="ARBA00022723"/>
    </source>
</evidence>
<evidence type="ECO:0000256" key="1">
    <source>
        <dbReference type="ARBA" id="ARBA00009275"/>
    </source>
</evidence>
<dbReference type="SUPFAM" id="SSF51556">
    <property type="entry name" value="Metallo-dependent hydrolases"/>
    <property type="match status" value="1"/>
</dbReference>
<dbReference type="GO" id="GO:0016788">
    <property type="term" value="F:hydrolase activity, acting on ester bonds"/>
    <property type="evidence" value="ECO:0007669"/>
    <property type="project" value="InterPro"/>
</dbReference>
<feature type="binding site" evidence="4">
    <location>
        <position position="201"/>
    </location>
    <ligand>
        <name>a divalent metal cation</name>
        <dbReference type="ChEBI" id="CHEBI:60240"/>
        <label>1</label>
    </ligand>
</feature>
<feature type="binding site" evidence="4">
    <location>
        <position position="153"/>
    </location>
    <ligand>
        <name>a divalent metal cation</name>
        <dbReference type="ChEBI" id="CHEBI:60240"/>
        <label>2</label>
    </ligand>
</feature>
<keyword evidence="6" id="KW-1185">Reference proteome</keyword>